<name>A0AAU9JC21_9CILI</name>
<reference evidence="1" key="1">
    <citation type="submission" date="2021-09" db="EMBL/GenBank/DDBJ databases">
        <authorList>
            <consortium name="AG Swart"/>
            <person name="Singh M."/>
            <person name="Singh A."/>
            <person name="Seah K."/>
            <person name="Emmerich C."/>
        </authorList>
    </citation>
    <scope>NUCLEOTIDE SEQUENCE</scope>
    <source>
        <strain evidence="1">ATCC30299</strain>
    </source>
</reference>
<dbReference type="EMBL" id="CAJZBQ010000033">
    <property type="protein sequence ID" value="CAG9323053.1"/>
    <property type="molecule type" value="Genomic_DNA"/>
</dbReference>
<protein>
    <submittedName>
        <fullName evidence="1">Uncharacterized protein</fullName>
    </submittedName>
</protein>
<sequence length="420" mass="48244">MAVPIKKCDEKFQTIIDKLQSKPPQWIESLSSRNIELKPKLKKYSLPFLSQISNNFPSSKISPIICETERYSIEKMTKEKRFLKRVLMPSPNPPHNYNKINSQKLYPLANNRHVVLDSINLVGKINTSSNIVEKNGKNITKLKTKTQSLTNIFKTKESIGTMAIEKDEKTQNDDNQKLKFTKKGYFTDRIQENLQQNQLPGFSTERKKNNTLHIRSQSDTKAVNLDKGFMLYNKLYNGNFSQSKDPSPNQSPPIIRIQVEKNSSMPSIQSKKNFNVSFNLSANSSVSYSTINKDEPMLTRQNSDGSNTIELLSTNYNQDLSGIEKLLQKKKPILKTPVPQEQPKESIEKLKKDLHLNFDDINIMDLSSISSIPNKQTPESIEKIIIKDLPKSPFGRHDSYNEYKDFKTHFLPNTERKLSM</sequence>
<accession>A0AAU9JC21</accession>
<organism evidence="1 2">
    <name type="scientific">Blepharisma stoltei</name>
    <dbReference type="NCBI Taxonomy" id="1481888"/>
    <lineage>
        <taxon>Eukaryota</taxon>
        <taxon>Sar</taxon>
        <taxon>Alveolata</taxon>
        <taxon>Ciliophora</taxon>
        <taxon>Postciliodesmatophora</taxon>
        <taxon>Heterotrichea</taxon>
        <taxon>Heterotrichida</taxon>
        <taxon>Blepharismidae</taxon>
        <taxon>Blepharisma</taxon>
    </lineage>
</organism>
<evidence type="ECO:0000313" key="1">
    <source>
        <dbReference type="EMBL" id="CAG9323053.1"/>
    </source>
</evidence>
<dbReference type="AlphaFoldDB" id="A0AAU9JC21"/>
<gene>
    <name evidence="1" type="ORF">BSTOLATCC_MIC32958</name>
</gene>
<dbReference type="Proteomes" id="UP001162131">
    <property type="component" value="Unassembled WGS sequence"/>
</dbReference>
<proteinExistence type="predicted"/>
<comment type="caution">
    <text evidence="1">The sequence shown here is derived from an EMBL/GenBank/DDBJ whole genome shotgun (WGS) entry which is preliminary data.</text>
</comment>
<evidence type="ECO:0000313" key="2">
    <source>
        <dbReference type="Proteomes" id="UP001162131"/>
    </source>
</evidence>
<keyword evidence="2" id="KW-1185">Reference proteome</keyword>